<dbReference type="EMBL" id="CP001337">
    <property type="protein sequence ID" value="ACL23516.1"/>
    <property type="molecule type" value="Genomic_DNA"/>
</dbReference>
<dbReference type="InterPro" id="IPR051932">
    <property type="entry name" value="Bact_StressResp_Reg"/>
</dbReference>
<dbReference type="PANTHER" id="PTHR33745">
    <property type="entry name" value="RSBT ANTAGONIST PROTEIN RSBS-RELATED"/>
    <property type="match status" value="1"/>
</dbReference>
<dbReference type="SUPFAM" id="SSF52091">
    <property type="entry name" value="SpoIIaa-like"/>
    <property type="match status" value="1"/>
</dbReference>
<feature type="transmembrane region" description="Helical" evidence="2">
    <location>
        <begin position="122"/>
        <end position="137"/>
    </location>
</feature>
<keyword evidence="5" id="KW-1185">Reference proteome</keyword>
<dbReference type="PANTHER" id="PTHR33745:SF1">
    <property type="entry name" value="RSBT ANTAGONIST PROTEIN RSBS"/>
    <property type="match status" value="1"/>
</dbReference>
<proteinExistence type="predicted"/>
<reference evidence="4" key="1">
    <citation type="submission" date="2008-12" db="EMBL/GenBank/DDBJ databases">
        <title>Complete sequence of Chloroflexus aggregans DSM 9485.</title>
        <authorList>
            <consortium name="US DOE Joint Genome Institute"/>
            <person name="Lucas S."/>
            <person name="Copeland A."/>
            <person name="Lapidus A."/>
            <person name="Glavina del Rio T."/>
            <person name="Dalin E."/>
            <person name="Tice H."/>
            <person name="Pitluck S."/>
            <person name="Foster B."/>
            <person name="Larimer F."/>
            <person name="Land M."/>
            <person name="Hauser L."/>
            <person name="Kyrpides N."/>
            <person name="Mikhailova N."/>
            <person name="Bryant D."/>
            <person name="Richardson P."/>
        </authorList>
    </citation>
    <scope>NUCLEOTIDE SEQUENCE</scope>
    <source>
        <strain evidence="4">DSM 9485</strain>
    </source>
</reference>
<feature type="transmembrane region" description="Helical" evidence="2">
    <location>
        <begin position="172"/>
        <end position="192"/>
    </location>
</feature>
<keyword evidence="2" id="KW-0472">Membrane</keyword>
<feature type="transmembrane region" description="Helical" evidence="2">
    <location>
        <begin position="44"/>
        <end position="66"/>
    </location>
</feature>
<gene>
    <name evidence="4" type="ordered locus">Cagg_0577</name>
</gene>
<dbReference type="InterPro" id="IPR036513">
    <property type="entry name" value="STAS_dom_sf"/>
</dbReference>
<keyword evidence="2" id="KW-0812">Transmembrane</keyword>
<evidence type="ECO:0000259" key="3">
    <source>
        <dbReference type="PROSITE" id="PS50801"/>
    </source>
</evidence>
<dbReference type="PROSITE" id="PS50801">
    <property type="entry name" value="STAS"/>
    <property type="match status" value="1"/>
</dbReference>
<protein>
    <submittedName>
        <fullName evidence="4">Anti-sigma-factor antagonist</fullName>
    </submittedName>
</protein>
<feature type="domain" description="STAS" evidence="3">
    <location>
        <begin position="265"/>
        <end position="376"/>
    </location>
</feature>
<dbReference type="STRING" id="326427.Cagg_0577"/>
<sequence>MTLVNYNCRVVNLAIVFISMTDIFHKLLDVRHSDEESRQRGRNIVIIALGLLVINLIVAMTIIVAFTESVSLLVSTSLSSILYAGIIFLTRRGFIDVGGWLTVGTALIGTTIASFASPDHPIVAFLTVPLVLAATLLRFRDVIVVFGLVLLAMGSLASFAEPTLITITSEAFLLTSAILCGFIAVISFVQSFGNEVLHRRLQTALQQTQQSAHELQQLNAELDRRVALQTETLHMALQELEERSRQQDRLLAEVIAQRDVIRQLSVPVLPVGPATLVMPLIGTIDRDRLTTIQQQALTAIGQQHARWLILDVTGVPVIDTEVAGGLIQAVQSVRLLGADVVLVGVRPEVAQTMVSLSIELPITHVYSDLASAIESVAHRAVNARR</sequence>
<keyword evidence="2" id="KW-1133">Transmembrane helix</keyword>
<dbReference type="Pfam" id="PF01740">
    <property type="entry name" value="STAS"/>
    <property type="match status" value="1"/>
</dbReference>
<organism evidence="4 5">
    <name type="scientific">Chloroflexus aggregans (strain MD-66 / DSM 9485)</name>
    <dbReference type="NCBI Taxonomy" id="326427"/>
    <lineage>
        <taxon>Bacteria</taxon>
        <taxon>Bacillati</taxon>
        <taxon>Chloroflexota</taxon>
        <taxon>Chloroflexia</taxon>
        <taxon>Chloroflexales</taxon>
        <taxon>Chloroflexineae</taxon>
        <taxon>Chloroflexaceae</taxon>
        <taxon>Chloroflexus</taxon>
    </lineage>
</organism>
<feature type="transmembrane region" description="Helical" evidence="2">
    <location>
        <begin position="142"/>
        <end position="160"/>
    </location>
</feature>
<dbReference type="InterPro" id="IPR002645">
    <property type="entry name" value="STAS_dom"/>
</dbReference>
<dbReference type="Proteomes" id="UP000002508">
    <property type="component" value="Chromosome"/>
</dbReference>
<dbReference type="KEGG" id="cag:Cagg_0577"/>
<keyword evidence="1" id="KW-0175">Coiled coil</keyword>
<dbReference type="eggNOG" id="COG1366">
    <property type="taxonomic scope" value="Bacteria"/>
</dbReference>
<evidence type="ECO:0000256" key="1">
    <source>
        <dbReference type="SAM" id="Coils"/>
    </source>
</evidence>
<feature type="transmembrane region" description="Helical" evidence="2">
    <location>
        <begin position="97"/>
        <end position="116"/>
    </location>
</feature>
<dbReference type="Gene3D" id="3.30.750.24">
    <property type="entry name" value="STAS domain"/>
    <property type="match status" value="1"/>
</dbReference>
<dbReference type="CDD" id="cd07041">
    <property type="entry name" value="STAS_RsbR_RsbS_like"/>
    <property type="match status" value="1"/>
</dbReference>
<evidence type="ECO:0000313" key="5">
    <source>
        <dbReference type="Proteomes" id="UP000002508"/>
    </source>
</evidence>
<feature type="coiled-coil region" evidence="1">
    <location>
        <begin position="198"/>
        <end position="257"/>
    </location>
</feature>
<name>B8G4B0_CHLAD</name>
<evidence type="ECO:0000313" key="4">
    <source>
        <dbReference type="EMBL" id="ACL23516.1"/>
    </source>
</evidence>
<dbReference type="HOGENOM" id="CLU_061564_0_0_0"/>
<accession>B8G4B0</accession>
<evidence type="ECO:0000256" key="2">
    <source>
        <dbReference type="SAM" id="Phobius"/>
    </source>
</evidence>
<dbReference type="AlphaFoldDB" id="B8G4B0"/>
<feature type="transmembrane region" description="Helical" evidence="2">
    <location>
        <begin position="72"/>
        <end position="90"/>
    </location>
</feature>